<feature type="transmembrane region" description="Helical" evidence="1">
    <location>
        <begin position="12"/>
        <end position="31"/>
    </location>
</feature>
<protein>
    <recommendedName>
        <fullName evidence="4">Capsid maturation protease</fullName>
    </recommendedName>
</protein>
<organism evidence="2 3">
    <name type="scientific">Amycolatopsis minnesotensis</name>
    <dbReference type="NCBI Taxonomy" id="337894"/>
    <lineage>
        <taxon>Bacteria</taxon>
        <taxon>Bacillati</taxon>
        <taxon>Actinomycetota</taxon>
        <taxon>Actinomycetes</taxon>
        <taxon>Pseudonocardiales</taxon>
        <taxon>Pseudonocardiaceae</taxon>
        <taxon>Amycolatopsis</taxon>
    </lineage>
</organism>
<evidence type="ECO:0008006" key="4">
    <source>
        <dbReference type="Google" id="ProtNLM"/>
    </source>
</evidence>
<keyword evidence="1" id="KW-0812">Transmembrane</keyword>
<keyword evidence="1" id="KW-1133">Transmembrane helix</keyword>
<proteinExistence type="predicted"/>
<evidence type="ECO:0000256" key="1">
    <source>
        <dbReference type="SAM" id="Phobius"/>
    </source>
</evidence>
<keyword evidence="1" id="KW-0472">Membrane</keyword>
<dbReference type="Proteomes" id="UP001501116">
    <property type="component" value="Unassembled WGS sequence"/>
</dbReference>
<evidence type="ECO:0000313" key="2">
    <source>
        <dbReference type="EMBL" id="GAA1940382.1"/>
    </source>
</evidence>
<dbReference type="EMBL" id="BAAANN010000002">
    <property type="protein sequence ID" value="GAA1940382.1"/>
    <property type="molecule type" value="Genomic_DNA"/>
</dbReference>
<gene>
    <name evidence="2" type="ORF">GCM10009754_04460</name>
</gene>
<evidence type="ECO:0000313" key="3">
    <source>
        <dbReference type="Proteomes" id="UP001501116"/>
    </source>
</evidence>
<comment type="caution">
    <text evidence="2">The sequence shown here is derived from an EMBL/GenBank/DDBJ whole genome shotgun (WGS) entry which is preliminary data.</text>
</comment>
<dbReference type="RefSeq" id="WP_344412779.1">
    <property type="nucleotide sequence ID" value="NZ_BAAANN010000002.1"/>
</dbReference>
<sequence length="276" mass="30649">MTYEDYVERQAAITAALVALALLIIAPFRLLRLGPREWVGMLAALYPHVEQARRQAAELARDFYDSERDHQLGDDERHLIDLAGYRPDWFEDAMGVAKPALMRPDATDADVARAVSVAAKEVENAGRKTILRAVETDPKVKGWARVAGGRESCAFCTMLISRGPVYLSADSAGLEADTVSAVELWRQADDAQTPAEKERAEEALDELMTRWHPNCDCKVVPVFNRARWPGRDAYLDAERLWKFATKGHSGLDALNALRRALYHGTESDSPSLDLAA</sequence>
<accession>A0ABP5BC76</accession>
<keyword evidence="3" id="KW-1185">Reference proteome</keyword>
<reference evidence="3" key="1">
    <citation type="journal article" date="2019" name="Int. J. Syst. Evol. Microbiol.">
        <title>The Global Catalogue of Microorganisms (GCM) 10K type strain sequencing project: providing services to taxonomists for standard genome sequencing and annotation.</title>
        <authorList>
            <consortium name="The Broad Institute Genomics Platform"/>
            <consortium name="The Broad Institute Genome Sequencing Center for Infectious Disease"/>
            <person name="Wu L."/>
            <person name="Ma J."/>
        </authorList>
    </citation>
    <scope>NUCLEOTIDE SEQUENCE [LARGE SCALE GENOMIC DNA]</scope>
    <source>
        <strain evidence="3">JCM 14545</strain>
    </source>
</reference>
<name>A0ABP5BC76_9PSEU</name>
<dbReference type="Pfam" id="PF25310">
    <property type="entry name" value="VG15"/>
    <property type="match status" value="1"/>
</dbReference>
<dbReference type="InterPro" id="IPR057369">
    <property type="entry name" value="VG15"/>
</dbReference>